<sequence>MEEIRTQAEKHIEADEDLADRLEAEHQPLISQEGLKRGNGILDPTQSDDNIQSFTPLKVKMIQILREVYHTQLLKFLKTTNGRTIGRRQDKWCKFHKAHNHSTEECQTLL</sequence>
<organism evidence="1 2">
    <name type="scientific">Mucuna pruriens</name>
    <name type="common">Velvet bean</name>
    <name type="synonym">Dolichos pruriens</name>
    <dbReference type="NCBI Taxonomy" id="157652"/>
    <lineage>
        <taxon>Eukaryota</taxon>
        <taxon>Viridiplantae</taxon>
        <taxon>Streptophyta</taxon>
        <taxon>Embryophyta</taxon>
        <taxon>Tracheophyta</taxon>
        <taxon>Spermatophyta</taxon>
        <taxon>Magnoliopsida</taxon>
        <taxon>eudicotyledons</taxon>
        <taxon>Gunneridae</taxon>
        <taxon>Pentapetalae</taxon>
        <taxon>rosids</taxon>
        <taxon>fabids</taxon>
        <taxon>Fabales</taxon>
        <taxon>Fabaceae</taxon>
        <taxon>Papilionoideae</taxon>
        <taxon>50 kb inversion clade</taxon>
        <taxon>NPAAA clade</taxon>
        <taxon>indigoferoid/millettioid clade</taxon>
        <taxon>Phaseoleae</taxon>
        <taxon>Mucuna</taxon>
    </lineage>
</organism>
<dbReference type="OrthoDB" id="1740536at2759"/>
<name>A0A371FCT8_MUCPR</name>
<dbReference type="EMBL" id="QJKJ01009624">
    <property type="protein sequence ID" value="RDX76108.1"/>
    <property type="molecule type" value="Genomic_DNA"/>
</dbReference>
<accession>A0A371FCT8</accession>
<gene>
    <name evidence="1" type="ORF">CR513_43944</name>
</gene>
<protein>
    <submittedName>
        <fullName evidence="1">Uncharacterized protein</fullName>
    </submittedName>
</protein>
<dbReference type="AlphaFoldDB" id="A0A371FCT8"/>
<feature type="non-terminal residue" evidence="1">
    <location>
        <position position="1"/>
    </location>
</feature>
<proteinExistence type="predicted"/>
<evidence type="ECO:0000313" key="2">
    <source>
        <dbReference type="Proteomes" id="UP000257109"/>
    </source>
</evidence>
<keyword evidence="2" id="KW-1185">Reference proteome</keyword>
<comment type="caution">
    <text evidence="1">The sequence shown here is derived from an EMBL/GenBank/DDBJ whole genome shotgun (WGS) entry which is preliminary data.</text>
</comment>
<reference evidence="1" key="1">
    <citation type="submission" date="2018-05" db="EMBL/GenBank/DDBJ databases">
        <title>Draft genome of Mucuna pruriens seed.</title>
        <authorList>
            <person name="Nnadi N.E."/>
            <person name="Vos R."/>
            <person name="Hasami M.H."/>
            <person name="Devisetty U.K."/>
            <person name="Aguiy J.C."/>
        </authorList>
    </citation>
    <scope>NUCLEOTIDE SEQUENCE [LARGE SCALE GENOMIC DNA]</scope>
    <source>
        <strain evidence="1">JCA_2017</strain>
    </source>
</reference>
<evidence type="ECO:0000313" key="1">
    <source>
        <dbReference type="EMBL" id="RDX76108.1"/>
    </source>
</evidence>
<dbReference type="Proteomes" id="UP000257109">
    <property type="component" value="Unassembled WGS sequence"/>
</dbReference>